<feature type="compositionally biased region" description="Basic and acidic residues" evidence="1">
    <location>
        <begin position="370"/>
        <end position="397"/>
    </location>
</feature>
<gene>
    <name evidence="2" type="ORF">JI435_070600</name>
</gene>
<evidence type="ECO:0000313" key="2">
    <source>
        <dbReference type="EMBL" id="QRD00162.1"/>
    </source>
</evidence>
<proteinExistence type="predicted"/>
<feature type="region of interest" description="Disordered" evidence="1">
    <location>
        <begin position="1"/>
        <end position="104"/>
    </location>
</feature>
<dbReference type="AlphaFoldDB" id="A0A7U2F7W9"/>
<sequence>MPRQLPWLSTGGGSKTKLKQPPRARTNRTALSDVEDDFFDGTVLASSSKGKGKAALDDKDSEDDLPDLPTGRSTVRNRSGTKDASNKERAPSSSPPPIADHIQPQIEYMRKATSKFDLRDDEWMMVEDEFLETAKLFTRHLHIAEYEKLKKSIEAKKKEQVQAPRPVVAGAKLSAEGQTKKKAETQAKRQHKAIRDVFASQDDENEDAGDATQSSRTTTSAFKRPPLPKPASDSDSDDLDSSRRIVRKFNPGQTASKPAPNSTLSHPTSSKSAASTNSTHKATSTISFTKPTLPATRPRGTARKSRFNIDMLDDYVPPANRTSSTDATKVQAAPSPARSSVHTSVHSPSPTKPPVETKASDTWSSGLSKETAERLAKRKAEREKERESEKKSVKLEDIPTFLV</sequence>
<feature type="region of interest" description="Disordered" evidence="1">
    <location>
        <begin position="156"/>
        <end position="403"/>
    </location>
</feature>
<dbReference type="Proteomes" id="UP000663193">
    <property type="component" value="Chromosome 10"/>
</dbReference>
<dbReference type="OMA" id="ADHIQPQ"/>
<feature type="compositionally biased region" description="Basic and acidic residues" evidence="1">
    <location>
        <begin position="178"/>
        <end position="187"/>
    </location>
</feature>
<name>A0A7U2F7W9_PHANO</name>
<feature type="compositionally biased region" description="Low complexity" evidence="1">
    <location>
        <begin position="339"/>
        <end position="349"/>
    </location>
</feature>
<dbReference type="VEuPathDB" id="FungiDB:JI435_070600"/>
<feature type="compositionally biased region" description="Polar residues" evidence="1">
    <location>
        <begin position="251"/>
        <end position="267"/>
    </location>
</feature>
<accession>A0A7U2F7W9</accession>
<reference evidence="3" key="1">
    <citation type="journal article" date="2021" name="BMC Genomics">
        <title>Chromosome-level genome assembly and manually-curated proteome of model necrotroph Parastagonospora nodorum Sn15 reveals a genome-wide trove of candidate effector homologs, and redundancy of virulence-related functions within an accessory chromosome.</title>
        <authorList>
            <person name="Bertazzoni S."/>
            <person name="Jones D.A.B."/>
            <person name="Phan H.T."/>
            <person name="Tan K.-C."/>
            <person name="Hane J.K."/>
        </authorList>
    </citation>
    <scope>NUCLEOTIDE SEQUENCE [LARGE SCALE GENOMIC DNA]</scope>
    <source>
        <strain evidence="3">SN15 / ATCC MYA-4574 / FGSC 10173)</strain>
    </source>
</reference>
<feature type="compositionally biased region" description="Low complexity" evidence="1">
    <location>
        <begin position="268"/>
        <end position="285"/>
    </location>
</feature>
<keyword evidence="3" id="KW-1185">Reference proteome</keyword>
<protein>
    <submittedName>
        <fullName evidence="2">Uncharacterized protein</fullName>
    </submittedName>
</protein>
<feature type="compositionally biased region" description="Basic residues" evidence="1">
    <location>
        <begin position="16"/>
        <end position="26"/>
    </location>
</feature>
<feature type="compositionally biased region" description="Basic and acidic residues" evidence="1">
    <location>
        <begin position="80"/>
        <end position="90"/>
    </location>
</feature>
<dbReference type="EMBL" id="CP069032">
    <property type="protein sequence ID" value="QRD00162.1"/>
    <property type="molecule type" value="Genomic_DNA"/>
</dbReference>
<organism evidence="2 3">
    <name type="scientific">Phaeosphaeria nodorum (strain SN15 / ATCC MYA-4574 / FGSC 10173)</name>
    <name type="common">Glume blotch fungus</name>
    <name type="synonym">Parastagonospora nodorum</name>
    <dbReference type="NCBI Taxonomy" id="321614"/>
    <lineage>
        <taxon>Eukaryota</taxon>
        <taxon>Fungi</taxon>
        <taxon>Dikarya</taxon>
        <taxon>Ascomycota</taxon>
        <taxon>Pezizomycotina</taxon>
        <taxon>Dothideomycetes</taxon>
        <taxon>Pleosporomycetidae</taxon>
        <taxon>Pleosporales</taxon>
        <taxon>Pleosporineae</taxon>
        <taxon>Phaeosphaeriaceae</taxon>
        <taxon>Parastagonospora</taxon>
    </lineage>
</organism>
<feature type="compositionally biased region" description="Polar residues" evidence="1">
    <location>
        <begin position="211"/>
        <end position="221"/>
    </location>
</feature>
<dbReference type="OrthoDB" id="5374569at2759"/>
<evidence type="ECO:0000256" key="1">
    <source>
        <dbReference type="SAM" id="MobiDB-lite"/>
    </source>
</evidence>
<evidence type="ECO:0000313" key="3">
    <source>
        <dbReference type="Proteomes" id="UP000663193"/>
    </source>
</evidence>